<gene>
    <name evidence="2" type="ORF">E2C01_041054</name>
</gene>
<evidence type="ECO:0000313" key="2">
    <source>
        <dbReference type="EMBL" id="MPC47312.1"/>
    </source>
</evidence>
<keyword evidence="3" id="KW-1185">Reference proteome</keyword>
<dbReference type="Proteomes" id="UP000324222">
    <property type="component" value="Unassembled WGS sequence"/>
</dbReference>
<organism evidence="2 3">
    <name type="scientific">Portunus trituberculatus</name>
    <name type="common">Swimming crab</name>
    <name type="synonym">Neptunus trituberculatus</name>
    <dbReference type="NCBI Taxonomy" id="210409"/>
    <lineage>
        <taxon>Eukaryota</taxon>
        <taxon>Metazoa</taxon>
        <taxon>Ecdysozoa</taxon>
        <taxon>Arthropoda</taxon>
        <taxon>Crustacea</taxon>
        <taxon>Multicrustacea</taxon>
        <taxon>Malacostraca</taxon>
        <taxon>Eumalacostraca</taxon>
        <taxon>Eucarida</taxon>
        <taxon>Decapoda</taxon>
        <taxon>Pleocyemata</taxon>
        <taxon>Brachyura</taxon>
        <taxon>Eubrachyura</taxon>
        <taxon>Portunoidea</taxon>
        <taxon>Portunidae</taxon>
        <taxon>Portuninae</taxon>
        <taxon>Portunus</taxon>
    </lineage>
</organism>
<feature type="region of interest" description="Disordered" evidence="1">
    <location>
        <begin position="1"/>
        <end position="44"/>
    </location>
</feature>
<sequence length="86" mass="9668">MSVAKSLLLEGKNPVARKRGRPSSASAIATEFTKKKKRSPATKSIPEDVIRTDSYNHFPVKSWDTCRIKIKIKIKPLVDNTHHSLL</sequence>
<evidence type="ECO:0000313" key="3">
    <source>
        <dbReference type="Proteomes" id="UP000324222"/>
    </source>
</evidence>
<dbReference type="AlphaFoldDB" id="A0A5B7FLE7"/>
<accession>A0A5B7FLE7</accession>
<protein>
    <submittedName>
        <fullName evidence="2">Uncharacterized protein</fullName>
    </submittedName>
</protein>
<dbReference type="EMBL" id="VSRR010007668">
    <property type="protein sequence ID" value="MPC47312.1"/>
    <property type="molecule type" value="Genomic_DNA"/>
</dbReference>
<evidence type="ECO:0000256" key="1">
    <source>
        <dbReference type="SAM" id="MobiDB-lite"/>
    </source>
</evidence>
<name>A0A5B7FLE7_PORTR</name>
<proteinExistence type="predicted"/>
<comment type="caution">
    <text evidence="2">The sequence shown here is derived from an EMBL/GenBank/DDBJ whole genome shotgun (WGS) entry which is preliminary data.</text>
</comment>
<reference evidence="2 3" key="1">
    <citation type="submission" date="2019-05" db="EMBL/GenBank/DDBJ databases">
        <title>Another draft genome of Portunus trituberculatus and its Hox gene families provides insights of decapod evolution.</title>
        <authorList>
            <person name="Jeong J.-H."/>
            <person name="Song I."/>
            <person name="Kim S."/>
            <person name="Choi T."/>
            <person name="Kim D."/>
            <person name="Ryu S."/>
            <person name="Kim W."/>
        </authorList>
    </citation>
    <scope>NUCLEOTIDE SEQUENCE [LARGE SCALE GENOMIC DNA]</scope>
    <source>
        <tissue evidence="2">Muscle</tissue>
    </source>
</reference>